<dbReference type="EMBL" id="CP020771">
    <property type="protein sequence ID" value="ARI80873.1"/>
    <property type="molecule type" value="Genomic_DNA"/>
</dbReference>
<dbReference type="Proteomes" id="UP000192439">
    <property type="component" value="Chromosome"/>
</dbReference>
<accession>A0AB33BZ61</accession>
<evidence type="ECO:0000313" key="2">
    <source>
        <dbReference type="Proteomes" id="UP000192439"/>
    </source>
</evidence>
<keyword evidence="2" id="KW-1185">Reference proteome</keyword>
<sequence length="37" mass="4273">MRNILNKIGLIHDNPTQKLLWQNFAPDTLSTPLRLLS</sequence>
<proteinExistence type="predicted"/>
<gene>
    <name evidence="1" type="ORF">BH695_1592</name>
</gene>
<organism evidence="1 2">
    <name type="scientific">Microcystis aeruginosa PCC 7806SL</name>
    <dbReference type="NCBI Taxonomy" id="1903187"/>
    <lineage>
        <taxon>Bacteria</taxon>
        <taxon>Bacillati</taxon>
        <taxon>Cyanobacteriota</taxon>
        <taxon>Cyanophyceae</taxon>
        <taxon>Oscillatoriophycideae</taxon>
        <taxon>Chroococcales</taxon>
        <taxon>Microcystaceae</taxon>
        <taxon>Microcystis</taxon>
    </lineage>
</organism>
<dbReference type="AlphaFoldDB" id="A0AB33BZ61"/>
<protein>
    <submittedName>
        <fullName evidence="1">Uncharacterized protein</fullName>
    </submittedName>
</protein>
<reference evidence="1 2" key="1">
    <citation type="journal article" date="2018" name="Harmful Algae">
        <title>The highly heterogeneous methylated genomes and diverse restriction-modification systems of bloom-forming Microcystis.</title>
        <authorList>
            <person name="Zhao L."/>
            <person name="Song Y."/>
            <person name="Li L."/>
            <person name="Gan N."/>
            <person name="Brand J.J."/>
            <person name="Song L."/>
        </authorList>
    </citation>
    <scope>NUCLEOTIDE SEQUENCE [LARGE SCALE GENOMIC DNA]</scope>
    <source>
        <strain evidence="1 2">PCC 7806SL</strain>
    </source>
</reference>
<name>A0AB33BZ61_MICA7</name>
<evidence type="ECO:0000313" key="1">
    <source>
        <dbReference type="EMBL" id="ARI80873.1"/>
    </source>
</evidence>